<dbReference type="EMBL" id="WNXQ01000004">
    <property type="protein sequence ID" value="MWB78178.1"/>
    <property type="molecule type" value="Genomic_DNA"/>
</dbReference>
<dbReference type="RefSeq" id="WP_160382444.1">
    <property type="nucleotide sequence ID" value="NZ_WNXQ01000004.1"/>
</dbReference>
<dbReference type="AlphaFoldDB" id="A0A844WBH6"/>
<gene>
    <name evidence="1" type="ORF">GLS40_09095</name>
</gene>
<proteinExistence type="predicted"/>
<keyword evidence="2" id="KW-1185">Reference proteome</keyword>
<dbReference type="PANTHER" id="PTHR40257">
    <property type="match status" value="1"/>
</dbReference>
<comment type="caution">
    <text evidence="1">The sequence shown here is derived from an EMBL/GenBank/DDBJ whole genome shotgun (WGS) entry which is preliminary data.</text>
</comment>
<evidence type="ECO:0000313" key="2">
    <source>
        <dbReference type="Proteomes" id="UP000443843"/>
    </source>
</evidence>
<accession>A0A844WBH6</accession>
<evidence type="ECO:0000313" key="1">
    <source>
        <dbReference type="EMBL" id="MWB78178.1"/>
    </source>
</evidence>
<dbReference type="PANTHER" id="PTHR40257:SF1">
    <property type="entry name" value="DUF1330 DOMAIN-CONTAINING PROTEIN"/>
    <property type="match status" value="1"/>
</dbReference>
<organism evidence="1 2">
    <name type="scientific">Pseudooceanicola pacificus</name>
    <dbReference type="NCBI Taxonomy" id="2676438"/>
    <lineage>
        <taxon>Bacteria</taxon>
        <taxon>Pseudomonadati</taxon>
        <taxon>Pseudomonadota</taxon>
        <taxon>Alphaproteobacteria</taxon>
        <taxon>Rhodobacterales</taxon>
        <taxon>Paracoccaceae</taxon>
        <taxon>Pseudooceanicola</taxon>
    </lineage>
</organism>
<reference evidence="1 2" key="1">
    <citation type="submission" date="2019-11" db="EMBL/GenBank/DDBJ databases">
        <title>Pseudooceanicola pacifica sp. nov., isolated from deep-sea sediment of the Pacific Ocean.</title>
        <authorList>
            <person name="Lyu L."/>
        </authorList>
    </citation>
    <scope>NUCLEOTIDE SEQUENCE [LARGE SCALE GENOMIC DNA]</scope>
    <source>
        <strain evidence="1 2">216_PA32_1</strain>
    </source>
</reference>
<dbReference type="Gene3D" id="3.30.70.100">
    <property type="match status" value="1"/>
</dbReference>
<sequence length="147" mass="16547">MYRDVVSMDEPGFRQLLELEPDRPFGMLNMLAFRPIALYTPDDPEYGAPEITGEAAFRRYVRENARNPVRAPGGMAWQGQPLASLIAPPAERWDLVFVRTYDTVSSFVEMISSPDYRKAWRHRAAAVAASRLIVCAQDDLLSIWAGG</sequence>
<dbReference type="SUPFAM" id="SSF54909">
    <property type="entry name" value="Dimeric alpha+beta barrel"/>
    <property type="match status" value="1"/>
</dbReference>
<name>A0A844WBH6_9RHOB</name>
<dbReference type="Proteomes" id="UP000443843">
    <property type="component" value="Unassembled WGS sequence"/>
</dbReference>
<protein>
    <submittedName>
        <fullName evidence="1">DUF1330 domain-containing protein</fullName>
    </submittedName>
</protein>
<dbReference type="InterPro" id="IPR011008">
    <property type="entry name" value="Dimeric_a/b-barrel"/>
</dbReference>